<evidence type="ECO:0000256" key="16">
    <source>
        <dbReference type="ARBA" id="ARBA00049548"/>
    </source>
</evidence>
<evidence type="ECO:0000256" key="13">
    <source>
        <dbReference type="ARBA" id="ARBA00025729"/>
    </source>
</evidence>
<evidence type="ECO:0000256" key="3">
    <source>
        <dbReference type="ARBA" id="ARBA00004972"/>
    </source>
</evidence>
<keyword evidence="5" id="KW-0001">2Fe-2S</keyword>
<evidence type="ECO:0000256" key="6">
    <source>
        <dbReference type="ARBA" id="ARBA00022723"/>
    </source>
</evidence>
<name>A0A418WPI5_9SPHN</name>
<evidence type="ECO:0000313" key="19">
    <source>
        <dbReference type="Proteomes" id="UP000286100"/>
    </source>
</evidence>
<comment type="catalytic activity">
    <reaction evidence="15">
        <text>cholesterol + NADH + O2 + H(+) = 7-dehydrocholesterol + NAD(+) + 2 H2O</text>
        <dbReference type="Rhea" id="RHEA:51644"/>
        <dbReference type="ChEBI" id="CHEBI:15377"/>
        <dbReference type="ChEBI" id="CHEBI:15378"/>
        <dbReference type="ChEBI" id="CHEBI:15379"/>
        <dbReference type="ChEBI" id="CHEBI:16113"/>
        <dbReference type="ChEBI" id="CHEBI:17759"/>
        <dbReference type="ChEBI" id="CHEBI:57540"/>
        <dbReference type="ChEBI" id="CHEBI:57945"/>
        <dbReference type="EC" id="1.14.19.21"/>
    </reaction>
    <physiologicalReaction direction="left-to-right" evidence="15">
        <dbReference type="Rhea" id="RHEA:51645"/>
    </physiologicalReaction>
</comment>
<keyword evidence="6" id="KW-0479">Metal-binding</keyword>
<keyword evidence="7" id="KW-1133">Transmembrane helix</keyword>
<dbReference type="GO" id="GO:0170056">
    <property type="term" value="F:cholesterol 7-desaturase [NAD(P)H] activity"/>
    <property type="evidence" value="ECO:0007669"/>
    <property type="project" value="UniProtKB-EC"/>
</dbReference>
<dbReference type="RefSeq" id="WP_119759420.1">
    <property type="nucleotide sequence ID" value="NZ_QYUM01000002.1"/>
</dbReference>
<keyword evidence="4" id="KW-0812">Transmembrane</keyword>
<dbReference type="EMBL" id="QYUM01000002">
    <property type="protein sequence ID" value="RJF93141.1"/>
    <property type="molecule type" value="Genomic_DNA"/>
</dbReference>
<sequence length="359" mass="40518">MATTAEYGLGDQTFPRGWFMIAAAAELEGTKPLPVRYFGRDRVLYRGESGQVYLVDAYCPHMGAHLAKNETSFVIRDNEHVQGESIRCPYHGWRFGPDGKCNQIPYSPQKIPAAAKIETWPVIERAGCIWMWHDPEGLEPEYDLPAFEEYEQPHWVKWDLDRLGELNSHPVEILDNMADRAHFEPVHGNEKVDVFENDFDGHRVVQRLRAGHRTLQGDAPLETDTWYTGPGILQSRMSGQFPSIIMIAHTPVDDGVVKVWHALLVKVANAEPTDEDVAMARAYQAAACAAFAQDFEIWSNKKPCINPMAVQGDGPVGKLRIWYRQFYNARARAAEFQARVNGTHVTRGTLSAPFEQKVA</sequence>
<evidence type="ECO:0000256" key="2">
    <source>
        <dbReference type="ARBA" id="ARBA00004370"/>
    </source>
</evidence>
<comment type="cofactor">
    <cofactor evidence="1">
        <name>Fe cation</name>
        <dbReference type="ChEBI" id="CHEBI:24875"/>
    </cofactor>
</comment>
<dbReference type="GO" id="GO:0005737">
    <property type="term" value="C:cytoplasm"/>
    <property type="evidence" value="ECO:0007669"/>
    <property type="project" value="TreeGrafter"/>
</dbReference>
<comment type="pathway">
    <text evidence="12">Steroid hormone biosynthesis; dafachronic acid biosynthesis.</text>
</comment>
<dbReference type="AlphaFoldDB" id="A0A418WPI5"/>
<evidence type="ECO:0000256" key="12">
    <source>
        <dbReference type="ARBA" id="ARBA00025712"/>
    </source>
</evidence>
<proteinExistence type="inferred from homology"/>
<dbReference type="SUPFAM" id="SSF55961">
    <property type="entry name" value="Bet v1-like"/>
    <property type="match status" value="1"/>
</dbReference>
<evidence type="ECO:0000256" key="5">
    <source>
        <dbReference type="ARBA" id="ARBA00022714"/>
    </source>
</evidence>
<comment type="subcellular location">
    <subcellularLocation>
        <location evidence="2">Membrane</location>
    </subcellularLocation>
</comment>
<accession>A0A418WPI5</accession>
<dbReference type="Proteomes" id="UP000286100">
    <property type="component" value="Unassembled WGS sequence"/>
</dbReference>
<dbReference type="InterPro" id="IPR050584">
    <property type="entry name" value="Cholesterol_7-desaturase"/>
</dbReference>
<comment type="similarity">
    <text evidence="13">Belongs to the cholesterol 7-desaturase family.</text>
</comment>
<dbReference type="Gene3D" id="3.90.380.10">
    <property type="entry name" value="Naphthalene 1,2-dioxygenase Alpha Subunit, Chain A, domain 1"/>
    <property type="match status" value="1"/>
</dbReference>
<comment type="catalytic activity">
    <reaction evidence="16">
        <text>cholesterol + NADPH + O2 + H(+) = 7-dehydrocholesterol + NADP(+) + 2 H2O</text>
        <dbReference type="Rhea" id="RHEA:45024"/>
        <dbReference type="ChEBI" id="CHEBI:15377"/>
        <dbReference type="ChEBI" id="CHEBI:15378"/>
        <dbReference type="ChEBI" id="CHEBI:15379"/>
        <dbReference type="ChEBI" id="CHEBI:16113"/>
        <dbReference type="ChEBI" id="CHEBI:17759"/>
        <dbReference type="ChEBI" id="CHEBI:57783"/>
        <dbReference type="ChEBI" id="CHEBI:58349"/>
        <dbReference type="EC" id="1.14.19.21"/>
    </reaction>
    <physiologicalReaction direction="left-to-right" evidence="16">
        <dbReference type="Rhea" id="RHEA:45025"/>
    </physiologicalReaction>
</comment>
<dbReference type="Pfam" id="PF19298">
    <property type="entry name" value="KshA_C"/>
    <property type="match status" value="1"/>
</dbReference>
<dbReference type="Gene3D" id="2.102.10.10">
    <property type="entry name" value="Rieske [2Fe-2S] iron-sulphur domain"/>
    <property type="match status" value="1"/>
</dbReference>
<dbReference type="PANTHER" id="PTHR21266:SF32">
    <property type="entry name" value="CHOLESTEROL 7-DESATURASE NVD"/>
    <property type="match status" value="1"/>
</dbReference>
<evidence type="ECO:0000256" key="9">
    <source>
        <dbReference type="ARBA" id="ARBA00023004"/>
    </source>
</evidence>
<protein>
    <recommendedName>
        <fullName evidence="14">cholesterol 7-desaturase</fullName>
        <ecNumber evidence="14">1.14.19.21</ecNumber>
    </recommendedName>
</protein>
<dbReference type="InterPro" id="IPR045605">
    <property type="entry name" value="KshA-like_C"/>
</dbReference>
<evidence type="ECO:0000256" key="1">
    <source>
        <dbReference type="ARBA" id="ARBA00001962"/>
    </source>
</evidence>
<keyword evidence="9" id="KW-0408">Iron</keyword>
<dbReference type="SUPFAM" id="SSF50022">
    <property type="entry name" value="ISP domain"/>
    <property type="match status" value="1"/>
</dbReference>
<keyword evidence="10" id="KW-0411">Iron-sulfur</keyword>
<evidence type="ECO:0000256" key="4">
    <source>
        <dbReference type="ARBA" id="ARBA00022692"/>
    </source>
</evidence>
<evidence type="ECO:0000256" key="11">
    <source>
        <dbReference type="ARBA" id="ARBA00023136"/>
    </source>
</evidence>
<comment type="caution">
    <text evidence="18">The sequence shown here is derived from an EMBL/GenBank/DDBJ whole genome shotgun (WGS) entry which is preliminary data.</text>
</comment>
<dbReference type="Pfam" id="PF00355">
    <property type="entry name" value="Rieske"/>
    <property type="match status" value="1"/>
</dbReference>
<evidence type="ECO:0000256" key="10">
    <source>
        <dbReference type="ARBA" id="ARBA00023014"/>
    </source>
</evidence>
<comment type="pathway">
    <text evidence="3">Hormone biosynthesis.</text>
</comment>
<keyword evidence="19" id="KW-1185">Reference proteome</keyword>
<keyword evidence="8" id="KW-0560">Oxidoreductase</keyword>
<evidence type="ECO:0000259" key="17">
    <source>
        <dbReference type="PROSITE" id="PS51296"/>
    </source>
</evidence>
<dbReference type="GO" id="GO:0016020">
    <property type="term" value="C:membrane"/>
    <property type="evidence" value="ECO:0007669"/>
    <property type="project" value="UniProtKB-SubCell"/>
</dbReference>
<dbReference type="PROSITE" id="PS51296">
    <property type="entry name" value="RIESKE"/>
    <property type="match status" value="1"/>
</dbReference>
<dbReference type="GO" id="GO:0051537">
    <property type="term" value="F:2 iron, 2 sulfur cluster binding"/>
    <property type="evidence" value="ECO:0007669"/>
    <property type="project" value="UniProtKB-KW"/>
</dbReference>
<evidence type="ECO:0000313" key="18">
    <source>
        <dbReference type="EMBL" id="RJF93141.1"/>
    </source>
</evidence>
<dbReference type="EC" id="1.14.19.21" evidence="14"/>
<evidence type="ECO:0000256" key="14">
    <source>
        <dbReference type="ARBA" id="ARBA00026095"/>
    </source>
</evidence>
<dbReference type="GO" id="GO:0046872">
    <property type="term" value="F:metal ion binding"/>
    <property type="evidence" value="ECO:0007669"/>
    <property type="project" value="UniProtKB-KW"/>
</dbReference>
<feature type="domain" description="Rieske" evidence="17">
    <location>
        <begin position="18"/>
        <end position="131"/>
    </location>
</feature>
<evidence type="ECO:0000256" key="15">
    <source>
        <dbReference type="ARBA" id="ARBA00047853"/>
    </source>
</evidence>
<keyword evidence="11" id="KW-0472">Membrane</keyword>
<dbReference type="InterPro" id="IPR017941">
    <property type="entry name" value="Rieske_2Fe-2S"/>
</dbReference>
<gene>
    <name evidence="18" type="ORF">D3876_01885</name>
</gene>
<dbReference type="GO" id="GO:0008203">
    <property type="term" value="P:cholesterol metabolic process"/>
    <property type="evidence" value="ECO:0007669"/>
    <property type="project" value="InterPro"/>
</dbReference>
<dbReference type="OrthoDB" id="9800776at2"/>
<dbReference type="PANTHER" id="PTHR21266">
    <property type="entry name" value="IRON-SULFUR DOMAIN CONTAINING PROTEIN"/>
    <property type="match status" value="1"/>
</dbReference>
<evidence type="ECO:0000256" key="7">
    <source>
        <dbReference type="ARBA" id="ARBA00022989"/>
    </source>
</evidence>
<dbReference type="InterPro" id="IPR036922">
    <property type="entry name" value="Rieske_2Fe-2S_sf"/>
</dbReference>
<organism evidence="18 19">
    <name type="scientific">Sphingomonas cavernae</name>
    <dbReference type="NCBI Taxonomy" id="2320861"/>
    <lineage>
        <taxon>Bacteria</taxon>
        <taxon>Pseudomonadati</taxon>
        <taxon>Pseudomonadota</taxon>
        <taxon>Alphaproteobacteria</taxon>
        <taxon>Sphingomonadales</taxon>
        <taxon>Sphingomonadaceae</taxon>
        <taxon>Sphingomonas</taxon>
    </lineage>
</organism>
<reference evidence="18 19" key="1">
    <citation type="submission" date="2018-09" db="EMBL/GenBank/DDBJ databases">
        <authorList>
            <person name="Zhu H."/>
        </authorList>
    </citation>
    <scope>NUCLEOTIDE SEQUENCE [LARGE SCALE GENOMIC DNA]</scope>
    <source>
        <strain evidence="18 19">K2R01-6</strain>
    </source>
</reference>
<evidence type="ECO:0000256" key="8">
    <source>
        <dbReference type="ARBA" id="ARBA00023002"/>
    </source>
</evidence>